<proteinExistence type="inferred from homology"/>
<dbReference type="PANTHER" id="PTHR13227:SF0">
    <property type="entry name" value="EUKARYOTIC TRANSLATION INITIATION FACTOR 2A"/>
    <property type="match status" value="1"/>
</dbReference>
<evidence type="ECO:0000259" key="8">
    <source>
        <dbReference type="Pfam" id="PF08662"/>
    </source>
</evidence>
<dbReference type="GO" id="GO:0006417">
    <property type="term" value="P:regulation of translation"/>
    <property type="evidence" value="ECO:0007669"/>
    <property type="project" value="UniProtKB-KW"/>
</dbReference>
<evidence type="ECO:0000313" key="9">
    <source>
        <dbReference type="EMBL" id="GIX62856.1"/>
    </source>
</evidence>
<keyword evidence="7" id="KW-0648">Protein biosynthesis</keyword>
<dbReference type="EMBL" id="BPLF01000002">
    <property type="protein sequence ID" value="GIX62856.1"/>
    <property type="molecule type" value="Genomic_DNA"/>
</dbReference>
<keyword evidence="6" id="KW-0810">Translation regulation</keyword>
<gene>
    <name evidence="9" type="ORF">BcabD6B2_22910</name>
</gene>
<dbReference type="Pfam" id="PF08662">
    <property type="entry name" value="eIF2A"/>
    <property type="match status" value="1"/>
</dbReference>
<reference evidence="9 10" key="1">
    <citation type="submission" date="2021-06" db="EMBL/GenBank/DDBJ databases">
        <title>Genome sequence of Babesia caballi.</title>
        <authorList>
            <person name="Yamagishi J."/>
            <person name="Kidaka T."/>
            <person name="Ochi A."/>
        </authorList>
    </citation>
    <scope>NUCLEOTIDE SEQUENCE [LARGE SCALE GENOMIC DNA]</scope>
    <source>
        <strain evidence="9">USDA-D6B2</strain>
    </source>
</reference>
<dbReference type="PANTHER" id="PTHR13227">
    <property type="entry name" value="EUKARYOTIC TRANSLATION INITIATION FACTOR 2A"/>
    <property type="match status" value="1"/>
</dbReference>
<feature type="domain" description="Translation initiation factor beta propellor-like" evidence="8">
    <location>
        <begin position="254"/>
        <end position="445"/>
    </location>
</feature>
<evidence type="ECO:0000256" key="6">
    <source>
        <dbReference type="ARBA" id="ARBA00022845"/>
    </source>
</evidence>
<keyword evidence="5" id="KW-0677">Repeat</keyword>
<evidence type="ECO:0000256" key="1">
    <source>
        <dbReference type="ARBA" id="ARBA00009573"/>
    </source>
</evidence>
<evidence type="ECO:0000256" key="4">
    <source>
        <dbReference type="ARBA" id="ARBA00022574"/>
    </source>
</evidence>
<evidence type="ECO:0000256" key="3">
    <source>
        <dbReference type="ARBA" id="ARBA00022540"/>
    </source>
</evidence>
<dbReference type="InterPro" id="IPR011387">
    <property type="entry name" value="TIF2A"/>
</dbReference>
<dbReference type="GO" id="GO:0043022">
    <property type="term" value="F:ribosome binding"/>
    <property type="evidence" value="ECO:0007669"/>
    <property type="project" value="TreeGrafter"/>
</dbReference>
<dbReference type="GO" id="GO:0003729">
    <property type="term" value="F:mRNA binding"/>
    <property type="evidence" value="ECO:0007669"/>
    <property type="project" value="TreeGrafter"/>
</dbReference>
<dbReference type="InterPro" id="IPR015943">
    <property type="entry name" value="WD40/YVTN_repeat-like_dom_sf"/>
</dbReference>
<sequence>MDNIAGDMAALTVRAATQSPRDWYIVAHGKKVQLHRFSPRSGLSAEDLCTLVWEDSDITHCYPSHGGDKLCLGRAGSTRLEVADTLSRNIVATVALPPGCALSGAAFSPKDTFLVVHTAWSEANPNNLVIHKLEGAETRVVYAIPYTKSYVVKWYPIWTACETYCTLRVGEELLVWKDNDFTPEGSVGKITPAAGVEGAQPFPTSSIISVSPVSKKGTCYVALFLPNHQKFANGLVKIFCVADLATPVYEHLFSYAEEGEFFWNRSGTAAILRTFTNNVKGLSSYYGGNGLFLLHPSKGHHKTVMEPTQGLAHDVSWSQSGNDILIVKGSMPSELDMYDGNNGNKLLTFGRGNRNTIRRDPFDRLVLVAGFGNSSGDIDIWDLKSRRKIAQSRSDWAVSCEFSPDGRYFVTATTAPRMRVNNCFKVFTYGGKLVHTVDFDELYQVTLCAPGATFVERDPSPGACTLLPTVTKSLYRPPGSRGAGANEVHTRVDPQTLVATPVPRNVPPVPRGPPGADLTLLNAAARALLLRRREPAAQWELYVEGDVEVALTEGALVHGHALVLDHEHGPRLDDVVLRRLHADHAAVEVLDVEGAARHGLVDLDALEHHEVRAAALELLVRRLAYDEDDVARDLVGPLVGLAVERHPVLVGHAPLYEHLEDLLGLLHALSLAALAALRVLDDLALPAAGVAHALRLLDHRSHLADLHPHAAPATEAAHAECVARPAQAVAGLADHVLVYRQLAHGAVVDLLQRDLELRNHVFAALLALGLAPSSEEEVKDIARVSVREVPLHSFLAVLVVDSTLFRIR</sequence>
<evidence type="ECO:0000256" key="2">
    <source>
        <dbReference type="ARBA" id="ARBA00013819"/>
    </source>
</evidence>
<organism evidence="9 10">
    <name type="scientific">Babesia caballi</name>
    <dbReference type="NCBI Taxonomy" id="5871"/>
    <lineage>
        <taxon>Eukaryota</taxon>
        <taxon>Sar</taxon>
        <taxon>Alveolata</taxon>
        <taxon>Apicomplexa</taxon>
        <taxon>Aconoidasida</taxon>
        <taxon>Piroplasmida</taxon>
        <taxon>Babesiidae</taxon>
        <taxon>Babesia</taxon>
    </lineage>
</organism>
<keyword evidence="3 9" id="KW-0396">Initiation factor</keyword>
<dbReference type="SUPFAM" id="SSF75011">
    <property type="entry name" value="3-carboxy-cis,cis-mucoante lactonizing enzyme"/>
    <property type="match status" value="1"/>
</dbReference>
<evidence type="ECO:0000256" key="7">
    <source>
        <dbReference type="ARBA" id="ARBA00022917"/>
    </source>
</evidence>
<dbReference type="RefSeq" id="XP_067714925.1">
    <property type="nucleotide sequence ID" value="XM_067858824.1"/>
</dbReference>
<protein>
    <recommendedName>
        <fullName evidence="2">Eukaryotic translation initiation factor 2A</fullName>
    </recommendedName>
</protein>
<dbReference type="Proteomes" id="UP001497744">
    <property type="component" value="Unassembled WGS sequence"/>
</dbReference>
<dbReference type="Gene3D" id="2.130.10.10">
    <property type="entry name" value="YVTN repeat-like/Quinoprotein amine dehydrogenase"/>
    <property type="match status" value="1"/>
</dbReference>
<dbReference type="InterPro" id="IPR013979">
    <property type="entry name" value="TIF_beta_prop-like"/>
</dbReference>
<dbReference type="AlphaFoldDB" id="A0AAV4LSM9"/>
<keyword evidence="10" id="KW-1185">Reference proteome</keyword>
<dbReference type="GO" id="GO:0000049">
    <property type="term" value="F:tRNA binding"/>
    <property type="evidence" value="ECO:0007669"/>
    <property type="project" value="TreeGrafter"/>
</dbReference>
<dbReference type="GO" id="GO:0022627">
    <property type="term" value="C:cytosolic small ribosomal subunit"/>
    <property type="evidence" value="ECO:0007669"/>
    <property type="project" value="TreeGrafter"/>
</dbReference>
<name>A0AAV4LSM9_BABCB</name>
<dbReference type="GeneID" id="94194337"/>
<accession>A0AAV4LSM9</accession>
<dbReference type="GO" id="GO:0003743">
    <property type="term" value="F:translation initiation factor activity"/>
    <property type="evidence" value="ECO:0007669"/>
    <property type="project" value="UniProtKB-KW"/>
</dbReference>
<evidence type="ECO:0000313" key="10">
    <source>
        <dbReference type="Proteomes" id="UP001497744"/>
    </source>
</evidence>
<comment type="caution">
    <text evidence="9">The sequence shown here is derived from an EMBL/GenBank/DDBJ whole genome shotgun (WGS) entry which is preliminary data.</text>
</comment>
<evidence type="ECO:0000256" key="5">
    <source>
        <dbReference type="ARBA" id="ARBA00022737"/>
    </source>
</evidence>
<comment type="similarity">
    <text evidence="1">Belongs to the WD repeat EIF2A family.</text>
</comment>
<keyword evidence="4" id="KW-0853">WD repeat</keyword>